<dbReference type="STRING" id="158441.A0A226F4L3"/>
<dbReference type="PANTHER" id="PTHR21029">
    <property type="entry name" value="R-SEVEN BINDING PROTEIN (R7BP) HOMOLOG"/>
    <property type="match status" value="1"/>
</dbReference>
<feature type="compositionally biased region" description="Acidic residues" evidence="3">
    <location>
        <begin position="599"/>
        <end position="609"/>
    </location>
</feature>
<proteinExistence type="inferred from homology"/>
<dbReference type="GO" id="GO:0009968">
    <property type="term" value="P:negative regulation of signal transduction"/>
    <property type="evidence" value="ECO:0007669"/>
    <property type="project" value="UniProtKB-KW"/>
</dbReference>
<feature type="region of interest" description="Disordered" evidence="3">
    <location>
        <begin position="491"/>
        <end position="518"/>
    </location>
</feature>
<name>A0A226F4L3_FOLCA</name>
<dbReference type="EMBL" id="LNIX01000001">
    <property type="protein sequence ID" value="OXA64364.1"/>
    <property type="molecule type" value="Genomic_DNA"/>
</dbReference>
<feature type="region of interest" description="Disordered" evidence="3">
    <location>
        <begin position="123"/>
        <end position="152"/>
    </location>
</feature>
<comment type="similarity">
    <text evidence="1">Belongs to the RGS7BP/RGS9BP family.</text>
</comment>
<evidence type="ECO:0000313" key="4">
    <source>
        <dbReference type="EMBL" id="OXA64364.1"/>
    </source>
</evidence>
<feature type="compositionally biased region" description="Polar residues" evidence="3">
    <location>
        <begin position="566"/>
        <end position="583"/>
    </location>
</feature>
<keyword evidence="5" id="KW-1185">Reference proteome</keyword>
<sequence>MPCLLEVWLSHVFHSEQVICRRGRNSLSSFSSPLPPKTRLEISLSWGYHQVFLALLTTAKKVEIAKVFTTNITLRGENWKKCKHLIISPLPLFPTALFKGYSLPSRESIGAVSVVVGEVGVSSTTSAHHPTDANTQWNRHHHHHHHHPIPRRFDSTELADSPVRHEAVKLVRELNRAVAGHVALASLLGGSGDGPHLRDELRRARRTAQEAAAAAKSTLLPFLLESGFEKERMELVVGMERLWYLVLCCLDALDMSMQRCLALLREFSLADGGNNVVIHTGIECPNHLVTRSATNTQEKAEMNVDVKCRDRISLEGVEASQLCKELFELRAQLTELKTTVELRSLSVPDFDDMNDSSKAGPRRTDTLISINGTDGMGASGGMGSPSCSIPSDDKESLESDASQVAMFFLAMILEAPVGKPISESSRIKPSGSSNRVLSSGRNNSNNVFSSPPAPYYPVYPPPGGSSNPASDYHRPHPADLNFKVSFGPWMKKHHHKQQQNKGKHNINSTTTNSKKHNSSVLLSFSEQLRKIPKPNFVTTDINQSKQTSNFKNISSPSIRPTEENDGTMSNNNPHSMNVFNNAQKLFPRGETGPIHTNPENDDKDSDDDDASARNERDSYGGELDLSNSSRTTLYKLNSDDHVLTSTSIPLDSTVESRSLFASSDNSNFNGIIPHEDGRMGKNKDHFKADRPQFRHHHHRHIHNNIDKFMVKSDRKRRHQAHRTIVGFSL</sequence>
<dbReference type="AlphaFoldDB" id="A0A226F4L3"/>
<feature type="compositionally biased region" description="Polar residues" evidence="3">
    <location>
        <begin position="430"/>
        <end position="448"/>
    </location>
</feature>
<feature type="region of interest" description="Disordered" evidence="3">
    <location>
        <begin position="375"/>
        <end position="396"/>
    </location>
</feature>
<dbReference type="InterPro" id="IPR026512">
    <property type="entry name" value="RGS7BP/RGS9BP"/>
</dbReference>
<feature type="compositionally biased region" description="Basic residues" evidence="3">
    <location>
        <begin position="491"/>
        <end position="504"/>
    </location>
</feature>
<feature type="compositionally biased region" description="Polar residues" evidence="3">
    <location>
        <begin position="541"/>
        <end position="558"/>
    </location>
</feature>
<feature type="region of interest" description="Disordered" evidence="3">
    <location>
        <begin position="421"/>
        <end position="452"/>
    </location>
</feature>
<feature type="compositionally biased region" description="Basic residues" evidence="3">
    <location>
        <begin position="138"/>
        <end position="150"/>
    </location>
</feature>
<dbReference type="Proteomes" id="UP000198287">
    <property type="component" value="Unassembled WGS sequence"/>
</dbReference>
<keyword evidence="2" id="KW-0734">Signal transduction inhibitor</keyword>
<feature type="region of interest" description="Disordered" evidence="3">
    <location>
        <begin position="541"/>
        <end position="626"/>
    </location>
</feature>
<reference evidence="4 5" key="1">
    <citation type="submission" date="2015-12" db="EMBL/GenBank/DDBJ databases">
        <title>The genome of Folsomia candida.</title>
        <authorList>
            <person name="Faddeeva A."/>
            <person name="Derks M.F."/>
            <person name="Anvar Y."/>
            <person name="Smit S."/>
            <person name="Van Straalen N."/>
            <person name="Roelofs D."/>
        </authorList>
    </citation>
    <scope>NUCLEOTIDE SEQUENCE [LARGE SCALE GENOMIC DNA]</scope>
    <source>
        <strain evidence="4 5">VU population</strain>
        <tissue evidence="4">Whole body</tissue>
    </source>
</reference>
<evidence type="ECO:0000256" key="2">
    <source>
        <dbReference type="ARBA" id="ARBA00022700"/>
    </source>
</evidence>
<feature type="compositionally biased region" description="Basic and acidic residues" evidence="3">
    <location>
        <begin position="610"/>
        <end position="619"/>
    </location>
</feature>
<accession>A0A226F4L3</accession>
<evidence type="ECO:0000313" key="5">
    <source>
        <dbReference type="Proteomes" id="UP000198287"/>
    </source>
</evidence>
<dbReference type="OrthoDB" id="10556804at2759"/>
<organism evidence="4 5">
    <name type="scientific">Folsomia candida</name>
    <name type="common">Springtail</name>
    <dbReference type="NCBI Taxonomy" id="158441"/>
    <lineage>
        <taxon>Eukaryota</taxon>
        <taxon>Metazoa</taxon>
        <taxon>Ecdysozoa</taxon>
        <taxon>Arthropoda</taxon>
        <taxon>Hexapoda</taxon>
        <taxon>Collembola</taxon>
        <taxon>Entomobryomorpha</taxon>
        <taxon>Isotomoidea</taxon>
        <taxon>Isotomidae</taxon>
        <taxon>Proisotominae</taxon>
        <taxon>Folsomia</taxon>
    </lineage>
</organism>
<gene>
    <name evidence="4" type="ORF">Fcan01_03137</name>
</gene>
<evidence type="ECO:0000256" key="1">
    <source>
        <dbReference type="ARBA" id="ARBA00007457"/>
    </source>
</evidence>
<protein>
    <submittedName>
        <fullName evidence="4">Regulator of G-protein signaling 9-binding protein</fullName>
    </submittedName>
</protein>
<comment type="caution">
    <text evidence="4">The sequence shown here is derived from an EMBL/GenBank/DDBJ whole genome shotgun (WGS) entry which is preliminary data.</text>
</comment>
<evidence type="ECO:0000256" key="3">
    <source>
        <dbReference type="SAM" id="MobiDB-lite"/>
    </source>
</evidence>